<accession>A0A518EZ22</accession>
<dbReference type="AlphaFoldDB" id="A0A518EZ22"/>
<gene>
    <name evidence="1" type="ORF">Poly30_48860</name>
</gene>
<protein>
    <submittedName>
        <fullName evidence="1">Uncharacterized protein</fullName>
    </submittedName>
</protein>
<sequence>MNKLSSSTDVPKGAVEIMANAIQAAVSMLNHPSHFFALP</sequence>
<proteinExistence type="predicted"/>
<reference evidence="1 2" key="1">
    <citation type="submission" date="2019-02" db="EMBL/GenBank/DDBJ databases">
        <title>Deep-cultivation of Planctomycetes and their phenomic and genomic characterization uncovers novel biology.</title>
        <authorList>
            <person name="Wiegand S."/>
            <person name="Jogler M."/>
            <person name="Boedeker C."/>
            <person name="Pinto D."/>
            <person name="Vollmers J."/>
            <person name="Rivas-Marin E."/>
            <person name="Kohn T."/>
            <person name="Peeters S.H."/>
            <person name="Heuer A."/>
            <person name="Rast P."/>
            <person name="Oberbeckmann S."/>
            <person name="Bunk B."/>
            <person name="Jeske O."/>
            <person name="Meyerdierks A."/>
            <person name="Storesund J.E."/>
            <person name="Kallscheuer N."/>
            <person name="Luecker S."/>
            <person name="Lage O.M."/>
            <person name="Pohl T."/>
            <person name="Merkel B.J."/>
            <person name="Hornburger P."/>
            <person name="Mueller R.-W."/>
            <person name="Bruemmer F."/>
            <person name="Labrenz M."/>
            <person name="Spormann A.M."/>
            <person name="Op den Camp H."/>
            <person name="Overmann J."/>
            <person name="Amann R."/>
            <person name="Jetten M.S.M."/>
            <person name="Mascher T."/>
            <person name="Medema M.H."/>
            <person name="Devos D.P."/>
            <person name="Kaster A.-K."/>
            <person name="Ovreas L."/>
            <person name="Rohde M."/>
            <person name="Galperin M.Y."/>
            <person name="Jogler C."/>
        </authorList>
    </citation>
    <scope>NUCLEOTIDE SEQUENCE [LARGE SCALE GENOMIC DNA]</scope>
    <source>
        <strain evidence="1 2">Poly30</strain>
    </source>
</reference>
<dbReference type="Proteomes" id="UP000320390">
    <property type="component" value="Chromosome"/>
</dbReference>
<evidence type="ECO:0000313" key="2">
    <source>
        <dbReference type="Proteomes" id="UP000320390"/>
    </source>
</evidence>
<keyword evidence="2" id="KW-1185">Reference proteome</keyword>
<name>A0A518EZ22_9BACT</name>
<dbReference type="EMBL" id="CP036434">
    <property type="protein sequence ID" value="QDV09328.1"/>
    <property type="molecule type" value="Genomic_DNA"/>
</dbReference>
<evidence type="ECO:0000313" key="1">
    <source>
        <dbReference type="EMBL" id="QDV09328.1"/>
    </source>
</evidence>
<organism evidence="1 2">
    <name type="scientific">Saltatorellus ferox</name>
    <dbReference type="NCBI Taxonomy" id="2528018"/>
    <lineage>
        <taxon>Bacteria</taxon>
        <taxon>Pseudomonadati</taxon>
        <taxon>Planctomycetota</taxon>
        <taxon>Planctomycetia</taxon>
        <taxon>Planctomycetia incertae sedis</taxon>
        <taxon>Saltatorellus</taxon>
    </lineage>
</organism>